<dbReference type="PANTHER" id="PTHR47782">
    <property type="entry name" value="ZN(II)2CYS6 TRANSCRIPTION FACTOR (EUROFUNG)-RELATED"/>
    <property type="match status" value="1"/>
</dbReference>
<dbReference type="EMBL" id="KI912115">
    <property type="protein sequence ID" value="ETS78522.1"/>
    <property type="molecule type" value="Genomic_DNA"/>
</dbReference>
<keyword evidence="3" id="KW-0862">Zinc</keyword>
<evidence type="ECO:0000313" key="9">
    <source>
        <dbReference type="EMBL" id="ETS78522.1"/>
    </source>
</evidence>
<evidence type="ECO:0000256" key="3">
    <source>
        <dbReference type="ARBA" id="ARBA00022833"/>
    </source>
</evidence>
<keyword evidence="2" id="KW-0479">Metal-binding</keyword>
<reference evidence="10" key="1">
    <citation type="journal article" date="2015" name="BMC Genomics">
        <title>Genomic and transcriptomic analysis of the endophytic fungus Pestalotiopsis fici reveals its lifestyle and high potential for synthesis of natural products.</title>
        <authorList>
            <person name="Wang X."/>
            <person name="Zhang X."/>
            <person name="Liu L."/>
            <person name="Xiang M."/>
            <person name="Wang W."/>
            <person name="Sun X."/>
            <person name="Che Y."/>
            <person name="Guo L."/>
            <person name="Liu G."/>
            <person name="Guo L."/>
            <person name="Wang C."/>
            <person name="Yin W.B."/>
            <person name="Stadler M."/>
            <person name="Zhang X."/>
            <person name="Liu X."/>
        </authorList>
    </citation>
    <scope>NUCLEOTIDE SEQUENCE [LARGE SCALE GENOMIC DNA]</scope>
    <source>
        <strain evidence="10">W106-1 / CGMCC3.15140</strain>
    </source>
</reference>
<accession>W3WZF4</accession>
<evidence type="ECO:0000313" key="10">
    <source>
        <dbReference type="Proteomes" id="UP000030651"/>
    </source>
</evidence>
<dbReference type="GO" id="GO:0043565">
    <property type="term" value="F:sequence-specific DNA binding"/>
    <property type="evidence" value="ECO:0007669"/>
    <property type="project" value="TreeGrafter"/>
</dbReference>
<keyword evidence="7" id="KW-0539">Nucleus</keyword>
<keyword evidence="8" id="KW-0812">Transmembrane</keyword>
<proteinExistence type="predicted"/>
<gene>
    <name evidence="9" type="ORF">PFICI_10584</name>
</gene>
<dbReference type="GO" id="GO:0046872">
    <property type="term" value="F:metal ion binding"/>
    <property type="evidence" value="ECO:0007669"/>
    <property type="project" value="UniProtKB-KW"/>
</dbReference>
<comment type="subcellular location">
    <subcellularLocation>
        <location evidence="1">Nucleus</location>
    </subcellularLocation>
</comment>
<keyword evidence="8" id="KW-1133">Transmembrane helix</keyword>
<feature type="transmembrane region" description="Helical" evidence="8">
    <location>
        <begin position="120"/>
        <end position="141"/>
    </location>
</feature>
<dbReference type="eggNOG" id="ENOG502QS9Q">
    <property type="taxonomic scope" value="Eukaryota"/>
</dbReference>
<dbReference type="Proteomes" id="UP000030651">
    <property type="component" value="Unassembled WGS sequence"/>
</dbReference>
<evidence type="ECO:0000256" key="4">
    <source>
        <dbReference type="ARBA" id="ARBA00023015"/>
    </source>
</evidence>
<keyword evidence="4" id="KW-0805">Transcription regulation</keyword>
<sequence>MACFRHTIRIRQLESWITGTLYSLDRDPSQVPEATISWFQKRLSDWKESIPPPCDIAPAFGGRPYDGYDYYLHFYYNCQRQLYLPMIMSKSPRYVKECAEACVGVCDTFKKLHRNSVVGYSLWALQTVFLAGLTLIYTTWIQRDSLAPHRVSNALNACNVILYIIVERLPTATRYRDAFEELKESLDHLLSGSAEQSNPRPLPSEGNVAIRQMLKDGLGLYDYENMIINMVTGSSHDQNSAQSSVEILGAEPSIDMGHGDVAHLMDGTNELIAFVEGQEPSHFGTSND</sequence>
<evidence type="ECO:0000256" key="6">
    <source>
        <dbReference type="ARBA" id="ARBA00023163"/>
    </source>
</evidence>
<dbReference type="GO" id="GO:0000981">
    <property type="term" value="F:DNA-binding transcription factor activity, RNA polymerase II-specific"/>
    <property type="evidence" value="ECO:0007669"/>
    <property type="project" value="TreeGrafter"/>
</dbReference>
<evidence type="ECO:0000256" key="5">
    <source>
        <dbReference type="ARBA" id="ARBA00023125"/>
    </source>
</evidence>
<dbReference type="GO" id="GO:0005634">
    <property type="term" value="C:nucleus"/>
    <property type="evidence" value="ECO:0007669"/>
    <property type="project" value="UniProtKB-SubCell"/>
</dbReference>
<dbReference type="GO" id="GO:0045944">
    <property type="term" value="P:positive regulation of transcription by RNA polymerase II"/>
    <property type="evidence" value="ECO:0007669"/>
    <property type="project" value="TreeGrafter"/>
</dbReference>
<organism evidence="9 10">
    <name type="scientific">Pestalotiopsis fici (strain W106-1 / CGMCC3.15140)</name>
    <dbReference type="NCBI Taxonomy" id="1229662"/>
    <lineage>
        <taxon>Eukaryota</taxon>
        <taxon>Fungi</taxon>
        <taxon>Dikarya</taxon>
        <taxon>Ascomycota</taxon>
        <taxon>Pezizomycotina</taxon>
        <taxon>Sordariomycetes</taxon>
        <taxon>Xylariomycetidae</taxon>
        <taxon>Amphisphaeriales</taxon>
        <taxon>Sporocadaceae</taxon>
        <taxon>Pestalotiopsis</taxon>
    </lineage>
</organism>
<keyword evidence="5" id="KW-0238">DNA-binding</keyword>
<dbReference type="PANTHER" id="PTHR47782:SF12">
    <property type="entry name" value="ZN(II)2CYS6 TRANSCRIPTION FACTOR (EUROFUNG)"/>
    <property type="match status" value="1"/>
</dbReference>
<dbReference type="AlphaFoldDB" id="W3WZF4"/>
<dbReference type="OrthoDB" id="9970124at2759"/>
<protein>
    <recommendedName>
        <fullName evidence="11">Transcription factor domain-containing protein</fullName>
    </recommendedName>
</protein>
<dbReference type="GeneID" id="19275597"/>
<evidence type="ECO:0000256" key="7">
    <source>
        <dbReference type="ARBA" id="ARBA00023242"/>
    </source>
</evidence>
<dbReference type="CDD" id="cd12148">
    <property type="entry name" value="fungal_TF_MHR"/>
    <property type="match status" value="1"/>
</dbReference>
<keyword evidence="10" id="KW-1185">Reference proteome</keyword>
<keyword evidence="6" id="KW-0804">Transcription</keyword>
<dbReference type="InterPro" id="IPR052202">
    <property type="entry name" value="Yeast_MetPath_Reg"/>
</dbReference>
<name>W3WZF4_PESFW</name>
<dbReference type="HOGENOM" id="CLU_966777_0_0_1"/>
<dbReference type="KEGG" id="pfy:PFICI_10584"/>
<evidence type="ECO:0008006" key="11">
    <source>
        <dbReference type="Google" id="ProtNLM"/>
    </source>
</evidence>
<dbReference type="RefSeq" id="XP_007837356.1">
    <property type="nucleotide sequence ID" value="XM_007839165.1"/>
</dbReference>
<evidence type="ECO:0000256" key="8">
    <source>
        <dbReference type="SAM" id="Phobius"/>
    </source>
</evidence>
<keyword evidence="8" id="KW-0472">Membrane</keyword>
<evidence type="ECO:0000256" key="1">
    <source>
        <dbReference type="ARBA" id="ARBA00004123"/>
    </source>
</evidence>
<dbReference type="InParanoid" id="W3WZF4"/>
<evidence type="ECO:0000256" key="2">
    <source>
        <dbReference type="ARBA" id="ARBA00022723"/>
    </source>
</evidence>